<dbReference type="Proteomes" id="UP000305681">
    <property type="component" value="Unassembled WGS sequence"/>
</dbReference>
<dbReference type="Gene3D" id="2.60.40.10">
    <property type="entry name" value="Immunoglobulins"/>
    <property type="match status" value="4"/>
</dbReference>
<evidence type="ECO:0000256" key="2">
    <source>
        <dbReference type="ARBA" id="ARBA00022525"/>
    </source>
</evidence>
<comment type="subcellular location">
    <subcellularLocation>
        <location evidence="1">Secreted</location>
    </subcellularLocation>
</comment>
<dbReference type="Pfam" id="PF14252">
    <property type="entry name" value="DUF4347"/>
    <property type="match status" value="1"/>
</dbReference>
<name>A0A5C4NN38_9BURK</name>
<keyword evidence="3" id="KW-0732">Signal</keyword>
<feature type="domain" description="DUF11" evidence="5">
    <location>
        <begin position="2014"/>
        <end position="2118"/>
    </location>
</feature>
<gene>
    <name evidence="9" type="ORF">FHI69_14920</name>
</gene>
<comment type="caution">
    <text evidence="9">The sequence shown here is derived from an EMBL/GenBank/DDBJ whole genome shotgun (WGS) entry which is preliminary data.</text>
</comment>
<feature type="domain" description="Cadherin-like beta-sandwich-like" evidence="6">
    <location>
        <begin position="1191"/>
        <end position="1281"/>
    </location>
</feature>
<evidence type="ECO:0000313" key="10">
    <source>
        <dbReference type="Proteomes" id="UP000305681"/>
    </source>
</evidence>
<sequence>MKDEKMTKFVVSTFPATPMWWRLFLMACICANLLFPAPAWSSGAPPTAATSIQTGKQILFVEDNVADYRELIGNGTDHMDVVVLDGERDGLRQIAQALETRRDIAGLHLISHGAPGSLQLGSLQLGREQLNERGADLGIIRAALRRDADILLYGCNVAEGKAGQDFIGALAGRTGARVAASSNLTGAATQGGDWMLEARTGPLRSAALAFPAYRHVLPSVAGTMQIPFGQADTSFSTASIVDGQAGTGSTNIPNVVYEFYFADTADIRVGQVRNLDLTGGTGSMFLFYNAGQYGAVGSLIVKAQSNRSFGISSFRIQDAQFINSTYTLTGYRNGTLTVAGWTFTTGGSTNPVTISPPAQFTNVDELRITSNGGTGGVGAKLYQEGFNSFVFTEPTANAALSGLSATAGALSPAFATATTAYTIAVPNATASTTITPTVDTPGTTVTVNGVTVASGAASGAIALNVGANTITTIVTALDGSTTKTYTTTITRAAPPSSNANLSNMAISSGTLTPVFASGTTSYTAGVPFTTTSMTLTPTVADGTASVTVNGVATTSGNASGAIALNVGANTITTIVTAQDSSTKTYTTTVTRAAASSNNQLSALSLSSGTLAPVFASGTIGYTATVSNATTSITVTPTVLDATASVTVNGVATTSGNASGAIALAIGSNTITVTVTAQNGTPLSYTVTVTRAGSANADLSALSLSSGTLSPAFAAGTTSYTASVSNATTSLTVTPTVANGSASVTVNGVATTSGSASGAIALNVGANTITTVVTAQDGSTTKTYTVTVTRAASSNNNLSALSTSSGSLSPVFNPATTGYTVSIAAGIASITVTPTTAVGTASITVNGVAVSSGAASGAIAMNPGSNTVTVDVTAQNGATKSYTLTVTRALPSTNADLSALSLSSGTLNPAFAASTTSYTASVSNATTSLTVTPTVLDATASVTVNGVATTSGNASGAIALAVGANTITTIVTAQNGTTTKTYTVTVTRAGSGDANLSALALSGGSLSPAFAPSTTGYTMSIAAATASVTVTPTVNEPNATVTVNGVAVASGNASGAIAMNTGSNTVTVVVTAQNSATRTYTVTVTRAISTNNDLAALALSSGTLNPVFSAAQQSYSATVPNATTSITVTPTVADSNASVTVNGVATTSGAASGAIALNTGANIITVVVTAQDGSPRSYTITVTRNVSSNADLSALTLSSGILSPAFTAGTTSYTASVNNATASLTVTPTVADPTATVTVNGVATTSGNASGAIALNTGANIVTIVVTAQNGTTRTYTFTVTRTVSANNNLSALALSSGTLSPAFAAGTTSYTASVSNATASLTVTPTVADPTATVTVNGVATISGNASGAIALALGANTITVQVNAPNGAVKTYTITVTRATSANAALSALVPSIGSLSPAFASATTAYAIDLPNSATALSLTPTVADSSATVTVNGAPVASASASAPVALAVGDNTVTIVVTAQNGTAVTTTVKVTRAPLTTASLAGLVYTDNNHDGVRDSGETGLAGVTVKLDGTDLDGAAVTLSTVTGTDGGFAFNTIKGGTYTLTELQPAAMRDGRETAGNLGGTVDNSGFDDSAARNQISNIVIAPGQAGSGYLFGEQTSGTLQGFVYVDTNDNGIKDAGETPLSGVRINLSGSATGVATSGADGSFSFPAIAAGSYSLSRNVADLDGAQYSDGRERAGAAGGKVNDTGFGTLPFQTSISAIDVDGAKLAASGGKLDGYLFGLRKRAANGIKLPIISGAVQLSSKPTPGHSGGALVAGWNVTLSQNDKQICGVSSDAQGQYQFNNLVCPGYEQSGLPTGSGFTIRFNKSGSNLGGKPDSGGEAGLESPRAIRNLSLSASDEISQQNLPLDPAGIVYDSVSRQPLAGVTVTIDGPPGFDPATHLVGGAAIKNQLTGADGAYQYLLQNGFPSGVYTLAVLTAPAGYGTVSALLPPCAGTLNVGAVPDPAFIQSSDVAPGTGVARHDPAACTGLVQGGSASTQYYLKLHITNGMSAPILNNHIPLDAAVAAGLSLSKTGDRQSVELGDTVRYTIVLRQSAASTIRQASVRDVLPSGFRFIPGSVTLNGARAADPVVGPGAVLGFQLGGATAGRELVLGYRVRVGVGSMQGDGVNRARAYVCNSADGCLDAATLAPRAGSTTSNEASFKVQVSGGVFTNEACVAGKVFTDCNRNGVQDAGEAGIPAVRLYLEDGTNITTDADGKYSYCGLSPTAHVIKVDPVTLPAGSVLGETSNRNLSDPDSLLLDVRNGELIRADFAETSCAAPVLERIRLPRSPQSGQAPPPVGGPGVTFSSKVKNKVNSNSAGKPSVAEPVQGEQYAQ</sequence>
<dbReference type="InterPro" id="IPR025592">
    <property type="entry name" value="DUF4347"/>
</dbReference>
<reference evidence="9 10" key="1">
    <citation type="submission" date="2019-06" db="EMBL/GenBank/DDBJ databases">
        <title>Genome sequence of Janthinobacterium lividum UCD_MED1.</title>
        <authorList>
            <person name="De Leon M.E."/>
            <person name="Jospin G."/>
        </authorList>
    </citation>
    <scope>NUCLEOTIDE SEQUENCE [LARGE SCALE GENOMIC DNA]</scope>
    <source>
        <strain evidence="9 10">UCD_MED1</strain>
    </source>
</reference>
<feature type="domain" description="Cadherin-like beta-sandwich-like" evidence="6">
    <location>
        <begin position="411"/>
        <end position="491"/>
    </location>
</feature>
<keyword evidence="2" id="KW-0964">Secreted</keyword>
<evidence type="ECO:0000313" key="9">
    <source>
        <dbReference type="EMBL" id="TNC76231.1"/>
    </source>
</evidence>
<dbReference type="Pfam" id="PF12733">
    <property type="entry name" value="Cadherin-like"/>
    <property type="match status" value="11"/>
</dbReference>
<feature type="domain" description="Cadherin-like beta-sandwich-like" evidence="6">
    <location>
        <begin position="699"/>
        <end position="789"/>
    </location>
</feature>
<dbReference type="Pfam" id="PF17210">
    <property type="entry name" value="SdrD_B"/>
    <property type="match status" value="3"/>
</dbReference>
<dbReference type="EMBL" id="VDGE01000005">
    <property type="protein sequence ID" value="TNC76231.1"/>
    <property type="molecule type" value="Genomic_DNA"/>
</dbReference>
<feature type="domain" description="SD-repeat containing protein B" evidence="8">
    <location>
        <begin position="1484"/>
        <end position="1564"/>
    </location>
</feature>
<proteinExistence type="predicted"/>
<evidence type="ECO:0000256" key="4">
    <source>
        <dbReference type="SAM" id="MobiDB-lite"/>
    </source>
</evidence>
<feature type="domain" description="Cadherin-like beta-sandwich-like" evidence="6">
    <location>
        <begin position="1294"/>
        <end position="1379"/>
    </location>
</feature>
<dbReference type="InterPro" id="IPR051417">
    <property type="entry name" value="SDr/BOS_complex"/>
</dbReference>
<protein>
    <submittedName>
        <fullName evidence="9">DUF4347 domain-containing protein</fullName>
    </submittedName>
</protein>
<feature type="domain" description="Cadherin-like beta-sandwich-like" evidence="6">
    <location>
        <begin position="996"/>
        <end position="1085"/>
    </location>
</feature>
<feature type="compositionally biased region" description="Low complexity" evidence="4">
    <location>
        <begin position="2294"/>
        <end position="2305"/>
    </location>
</feature>
<feature type="domain" description="Cadherin-like beta-sandwich-like" evidence="6">
    <location>
        <begin position="1397"/>
        <end position="1477"/>
    </location>
</feature>
<dbReference type="GO" id="GO:0005576">
    <property type="term" value="C:extracellular region"/>
    <property type="evidence" value="ECO:0007669"/>
    <property type="project" value="UniProtKB-SubCell"/>
</dbReference>
<evidence type="ECO:0000259" key="5">
    <source>
        <dbReference type="Pfam" id="PF01345"/>
    </source>
</evidence>
<evidence type="ECO:0000256" key="3">
    <source>
        <dbReference type="ARBA" id="ARBA00022729"/>
    </source>
</evidence>
<evidence type="ECO:0000259" key="8">
    <source>
        <dbReference type="Pfam" id="PF17210"/>
    </source>
</evidence>
<organism evidence="9 10">
    <name type="scientific">Janthinobacterium lividum</name>
    <dbReference type="NCBI Taxonomy" id="29581"/>
    <lineage>
        <taxon>Bacteria</taxon>
        <taxon>Pseudomonadati</taxon>
        <taxon>Pseudomonadota</taxon>
        <taxon>Betaproteobacteria</taxon>
        <taxon>Burkholderiales</taxon>
        <taxon>Oxalobacteraceae</taxon>
        <taxon>Janthinobacterium</taxon>
    </lineage>
</organism>
<dbReference type="PANTHER" id="PTHR23303">
    <property type="entry name" value="CARBOXYPEPTIDASE REGULATORY REGION-CONTAINING"/>
    <property type="match status" value="1"/>
</dbReference>
<feature type="domain" description="Cadherin-like beta-sandwich-like" evidence="6">
    <location>
        <begin position="1099"/>
        <end position="1183"/>
    </location>
</feature>
<dbReference type="InterPro" id="IPR033764">
    <property type="entry name" value="Sdr_B"/>
</dbReference>
<dbReference type="InterPro" id="IPR025883">
    <property type="entry name" value="Cadherin-like_domain"/>
</dbReference>
<feature type="domain" description="SD-repeat containing protein B" evidence="8">
    <location>
        <begin position="2166"/>
        <end position="2230"/>
    </location>
</feature>
<feature type="domain" description="SD-repeat containing protein B" evidence="8">
    <location>
        <begin position="1609"/>
        <end position="1665"/>
    </location>
</feature>
<dbReference type="InterPro" id="IPR001434">
    <property type="entry name" value="OmcB-like_DUF11"/>
</dbReference>
<evidence type="ECO:0000259" key="7">
    <source>
        <dbReference type="Pfam" id="PF14252"/>
    </source>
</evidence>
<feature type="domain" description="DUF4347" evidence="7">
    <location>
        <begin position="58"/>
        <end position="210"/>
    </location>
</feature>
<dbReference type="SUPFAM" id="SSF117074">
    <property type="entry name" value="Hypothetical protein PA1324"/>
    <property type="match status" value="3"/>
</dbReference>
<evidence type="ECO:0000259" key="6">
    <source>
        <dbReference type="Pfam" id="PF12733"/>
    </source>
</evidence>
<feature type="domain" description="Cadherin-like beta-sandwich-like" evidence="6">
    <location>
        <begin position="509"/>
        <end position="591"/>
    </location>
</feature>
<feature type="domain" description="Cadherin-like beta-sandwich-like" evidence="6">
    <location>
        <begin position="897"/>
        <end position="987"/>
    </location>
</feature>
<feature type="domain" description="Cadherin-like beta-sandwich-like" evidence="6">
    <location>
        <begin position="601"/>
        <end position="690"/>
    </location>
</feature>
<dbReference type="Pfam" id="PF01345">
    <property type="entry name" value="DUF11"/>
    <property type="match status" value="1"/>
</dbReference>
<feature type="region of interest" description="Disordered" evidence="4">
    <location>
        <begin position="2274"/>
        <end position="2322"/>
    </location>
</feature>
<dbReference type="InterPro" id="IPR013783">
    <property type="entry name" value="Ig-like_fold"/>
</dbReference>
<accession>A0A5C4NN38</accession>
<evidence type="ECO:0000256" key="1">
    <source>
        <dbReference type="ARBA" id="ARBA00004613"/>
    </source>
</evidence>
<feature type="domain" description="Cadherin-like beta-sandwich-like" evidence="6">
    <location>
        <begin position="798"/>
        <end position="887"/>
    </location>
</feature>